<evidence type="ECO:0000313" key="7">
    <source>
        <dbReference type="Proteomes" id="UP000053890"/>
    </source>
</evidence>
<dbReference type="InterPro" id="IPR011701">
    <property type="entry name" value="MFS"/>
</dbReference>
<feature type="region of interest" description="Disordered" evidence="3">
    <location>
        <begin position="1"/>
        <end position="26"/>
    </location>
</feature>
<evidence type="ECO:0000256" key="1">
    <source>
        <dbReference type="ARBA" id="ARBA00004141"/>
    </source>
</evidence>
<feature type="transmembrane region" description="Helical" evidence="4">
    <location>
        <begin position="391"/>
        <end position="410"/>
    </location>
</feature>
<feature type="transmembrane region" description="Helical" evidence="4">
    <location>
        <begin position="321"/>
        <end position="342"/>
    </location>
</feature>
<dbReference type="Proteomes" id="UP000053890">
    <property type="component" value="Unassembled WGS sequence"/>
</dbReference>
<feature type="domain" description="Major facilitator superfamily (MFS) profile" evidence="5">
    <location>
        <begin position="112"/>
        <end position="505"/>
    </location>
</feature>
<dbReference type="GO" id="GO:0022857">
    <property type="term" value="F:transmembrane transporter activity"/>
    <property type="evidence" value="ECO:0007669"/>
    <property type="project" value="InterPro"/>
</dbReference>
<dbReference type="InterPro" id="IPR050327">
    <property type="entry name" value="Proton-linked_MCT"/>
</dbReference>
<feature type="transmembrane region" description="Helical" evidence="4">
    <location>
        <begin position="208"/>
        <end position="228"/>
    </location>
</feature>
<keyword evidence="4" id="KW-0812">Transmembrane</keyword>
<sequence>MSSSTTVVGAAAPSSTGYQGGGLARHITSNDLAPTESLIARRRGEADLRERDGHEGWAQTGGLEAGLTAQTVDVAGEKLPPGAAGGRKADVAFGEEGEVAAEEWTFPDGGWKAWSVIFGCFLHSCNIQGYGMAWGALVQELQRHHPDADLSVLQLIVGLQNFGLNASPFITGRLGELYGFKRMIAIGSTLSVVLLVCSAVAVDSLPALFVLQGLLLGIAHGISLPLFMTIPSQWFSRRRGLVTGITVSGAGWGGAIASLIVRGLLPSLGYRNTVLVYAGISAVVYVVAWMLLEVRKPPARATPARWDTKTGMPPGIFRDPAFYSLVLSVTVGVWGFLTPSYFLTDYTAKSDPVHAGNSLRTAGPIIVLNVGIGLGRIGAGSFADAIGPCNAMFFSFAAGGILQAGMWSHVTSFEGIMAFSVLYGLFGSWFFLLMPAVAANLFGLRGLATITGWVVASQSPGQLAGASVSGVVLSSSGEYSHVASYAGAMMLGGALLILPARFLRRPSLLARY</sequence>
<dbReference type="InterPro" id="IPR036259">
    <property type="entry name" value="MFS_trans_sf"/>
</dbReference>
<dbReference type="Gene3D" id="1.20.1250.20">
    <property type="entry name" value="MFS general substrate transporter like domains"/>
    <property type="match status" value="1"/>
</dbReference>
<keyword evidence="4" id="KW-0472">Membrane</keyword>
<dbReference type="GeneID" id="28976578"/>
<name>A0A194SCE7_RHOGW</name>
<reference evidence="6 7" key="1">
    <citation type="journal article" date="2015" name="Front. Microbiol.">
        <title>Genome sequence of the plant growth promoting endophytic yeast Rhodotorula graminis WP1.</title>
        <authorList>
            <person name="Firrincieli A."/>
            <person name="Otillar R."/>
            <person name="Salamov A."/>
            <person name="Schmutz J."/>
            <person name="Khan Z."/>
            <person name="Redman R.S."/>
            <person name="Fleck N.D."/>
            <person name="Lindquist E."/>
            <person name="Grigoriev I.V."/>
            <person name="Doty S.L."/>
        </authorList>
    </citation>
    <scope>NUCLEOTIDE SEQUENCE [LARGE SCALE GENOMIC DNA]</scope>
    <source>
        <strain evidence="6 7">WP1</strain>
    </source>
</reference>
<keyword evidence="7" id="KW-1185">Reference proteome</keyword>
<dbReference type="PROSITE" id="PS50850">
    <property type="entry name" value="MFS"/>
    <property type="match status" value="1"/>
</dbReference>
<feature type="compositionally biased region" description="Polar residues" evidence="3">
    <location>
        <begin position="1"/>
        <end position="17"/>
    </location>
</feature>
<dbReference type="OrthoDB" id="2213137at2759"/>
<dbReference type="OMA" id="MHAVIWI"/>
<feature type="transmembrane region" description="Helical" evidence="4">
    <location>
        <begin position="240"/>
        <end position="262"/>
    </location>
</feature>
<comment type="subcellular location">
    <subcellularLocation>
        <location evidence="1">Membrane</location>
        <topology evidence="1">Multi-pass membrane protein</topology>
    </subcellularLocation>
</comment>
<dbReference type="PANTHER" id="PTHR11360:SF284">
    <property type="entry name" value="EG:103B4.3 PROTEIN-RELATED"/>
    <property type="match status" value="1"/>
</dbReference>
<organism evidence="6 7">
    <name type="scientific">Rhodotorula graminis (strain WP1)</name>
    <dbReference type="NCBI Taxonomy" id="578459"/>
    <lineage>
        <taxon>Eukaryota</taxon>
        <taxon>Fungi</taxon>
        <taxon>Dikarya</taxon>
        <taxon>Basidiomycota</taxon>
        <taxon>Pucciniomycotina</taxon>
        <taxon>Microbotryomycetes</taxon>
        <taxon>Sporidiobolales</taxon>
        <taxon>Sporidiobolaceae</taxon>
        <taxon>Rhodotorula</taxon>
    </lineage>
</organism>
<dbReference type="Pfam" id="PF07690">
    <property type="entry name" value="MFS_1"/>
    <property type="match status" value="1"/>
</dbReference>
<dbReference type="InterPro" id="IPR020846">
    <property type="entry name" value="MFS_dom"/>
</dbReference>
<proteinExistence type="inferred from homology"/>
<dbReference type="RefSeq" id="XP_018273115.1">
    <property type="nucleotide sequence ID" value="XM_018416130.1"/>
</dbReference>
<accession>A0A194SCE7</accession>
<dbReference type="EMBL" id="KQ474075">
    <property type="protein sequence ID" value="KPV77066.1"/>
    <property type="molecule type" value="Genomic_DNA"/>
</dbReference>
<feature type="transmembrane region" description="Helical" evidence="4">
    <location>
        <begin position="416"/>
        <end position="438"/>
    </location>
</feature>
<evidence type="ECO:0000256" key="4">
    <source>
        <dbReference type="SAM" id="Phobius"/>
    </source>
</evidence>
<evidence type="ECO:0000313" key="6">
    <source>
        <dbReference type="EMBL" id="KPV77066.1"/>
    </source>
</evidence>
<dbReference type="AlphaFoldDB" id="A0A194SCE7"/>
<dbReference type="SUPFAM" id="SSF103473">
    <property type="entry name" value="MFS general substrate transporter"/>
    <property type="match status" value="1"/>
</dbReference>
<evidence type="ECO:0000256" key="2">
    <source>
        <dbReference type="ARBA" id="ARBA00006727"/>
    </source>
</evidence>
<gene>
    <name evidence="6" type="ORF">RHOBADRAFT_52025</name>
</gene>
<feature type="transmembrane region" description="Helical" evidence="4">
    <location>
        <begin position="274"/>
        <end position="292"/>
    </location>
</feature>
<feature type="transmembrane region" description="Helical" evidence="4">
    <location>
        <begin position="362"/>
        <end position="379"/>
    </location>
</feature>
<keyword evidence="4" id="KW-1133">Transmembrane helix</keyword>
<evidence type="ECO:0000259" key="5">
    <source>
        <dbReference type="PROSITE" id="PS50850"/>
    </source>
</evidence>
<feature type="transmembrane region" description="Helical" evidence="4">
    <location>
        <begin position="485"/>
        <end position="503"/>
    </location>
</feature>
<dbReference type="GO" id="GO:0016020">
    <property type="term" value="C:membrane"/>
    <property type="evidence" value="ECO:0007669"/>
    <property type="project" value="UniProtKB-SubCell"/>
</dbReference>
<comment type="similarity">
    <text evidence="2">Belongs to the major facilitator superfamily. Monocarboxylate porter (TC 2.A.1.13) family.</text>
</comment>
<evidence type="ECO:0000256" key="3">
    <source>
        <dbReference type="SAM" id="MobiDB-lite"/>
    </source>
</evidence>
<feature type="transmembrane region" description="Helical" evidence="4">
    <location>
        <begin position="183"/>
        <end position="202"/>
    </location>
</feature>
<dbReference type="PANTHER" id="PTHR11360">
    <property type="entry name" value="MONOCARBOXYLATE TRANSPORTER"/>
    <property type="match status" value="1"/>
</dbReference>
<protein>
    <recommendedName>
        <fullName evidence="5">Major facilitator superfamily (MFS) profile domain-containing protein</fullName>
    </recommendedName>
</protein>